<accession>A0ACC2WU95</accession>
<name>A0ACC2WU95_9TREE</name>
<evidence type="ECO:0000313" key="1">
    <source>
        <dbReference type="EMBL" id="KAJ9114107.1"/>
    </source>
</evidence>
<comment type="caution">
    <text evidence="1">The sequence shown here is derived from an EMBL/GenBank/DDBJ whole genome shotgun (WGS) entry which is preliminary data.</text>
</comment>
<proteinExistence type="predicted"/>
<dbReference type="Proteomes" id="UP001230649">
    <property type="component" value="Unassembled WGS sequence"/>
</dbReference>
<sequence length="317" mass="35358">MSKRTLDAFLVSPATVISKKAKNAPTPRNAGRLQPQHATRSKAKTSVVEVVDIDEVIDVDSPSPPPQNAVVIVETSEGPVAEDVKEKPLDGGDNDIRKGPHLGAKESREYGEFLRRELPFYRVEYKLTRFGKPTDIKTPRFTTVFGVDETSRFEPDGSLIETATGKPIAKSKYKTAKPRPIPNCLDDLRKSVEAATGTTYNYALVNYYATGADSISYHSDDEHFLEKEPAIASFSFLGVRDFLLKHKPLGKDAGKSNVPDDDPAFAEKIAKAVRDATQVRPPPRNAHLDARHDPVKLAPLDSETRRRWRRREDQYHL</sequence>
<keyword evidence="2" id="KW-1185">Reference proteome</keyword>
<evidence type="ECO:0000313" key="2">
    <source>
        <dbReference type="Proteomes" id="UP001230649"/>
    </source>
</evidence>
<gene>
    <name evidence="1" type="ORF">QFC20_001623</name>
</gene>
<dbReference type="EMBL" id="JASBWS010000010">
    <property type="protein sequence ID" value="KAJ9114107.1"/>
    <property type="molecule type" value="Genomic_DNA"/>
</dbReference>
<reference evidence="1" key="1">
    <citation type="submission" date="2023-04" db="EMBL/GenBank/DDBJ databases">
        <title>Draft Genome sequencing of Naganishia species isolated from polar environments using Oxford Nanopore Technology.</title>
        <authorList>
            <person name="Leo P."/>
            <person name="Venkateswaran K."/>
        </authorList>
    </citation>
    <scope>NUCLEOTIDE SEQUENCE</scope>
    <source>
        <strain evidence="1">MNA-CCFEE 5262</strain>
    </source>
</reference>
<organism evidence="1 2">
    <name type="scientific">Naganishia adeliensis</name>
    <dbReference type="NCBI Taxonomy" id="92952"/>
    <lineage>
        <taxon>Eukaryota</taxon>
        <taxon>Fungi</taxon>
        <taxon>Dikarya</taxon>
        <taxon>Basidiomycota</taxon>
        <taxon>Agaricomycotina</taxon>
        <taxon>Tremellomycetes</taxon>
        <taxon>Filobasidiales</taxon>
        <taxon>Filobasidiaceae</taxon>
        <taxon>Naganishia</taxon>
    </lineage>
</organism>
<protein>
    <submittedName>
        <fullName evidence="1">Uncharacterized protein</fullName>
    </submittedName>
</protein>